<dbReference type="EMBL" id="QKWJ01000001">
    <property type="protein sequence ID" value="RDK12088.1"/>
    <property type="molecule type" value="Genomic_DNA"/>
</dbReference>
<evidence type="ECO:0000313" key="3">
    <source>
        <dbReference type="Proteomes" id="UP000255165"/>
    </source>
</evidence>
<name>A0A370P2Q4_9BURK</name>
<feature type="signal peptide" evidence="1">
    <location>
        <begin position="1"/>
        <end position="18"/>
    </location>
</feature>
<comment type="caution">
    <text evidence="2">The sequence shown here is derived from an EMBL/GenBank/DDBJ whole genome shotgun (WGS) entry which is preliminary data.</text>
</comment>
<proteinExistence type="predicted"/>
<reference evidence="2 3" key="1">
    <citation type="submission" date="2018-06" db="EMBL/GenBank/DDBJ databases">
        <authorList>
            <person name="Feng T."/>
            <person name="Jeon C.O."/>
        </authorList>
    </citation>
    <scope>NUCLEOTIDE SEQUENCE [LARGE SCALE GENOMIC DNA]</scope>
    <source>
        <strain evidence="2 3">S23</strain>
    </source>
</reference>
<dbReference type="Proteomes" id="UP000255165">
    <property type="component" value="Unassembled WGS sequence"/>
</dbReference>
<accession>A0A370P2Q4</accession>
<dbReference type="GO" id="GO:0016787">
    <property type="term" value="F:hydrolase activity"/>
    <property type="evidence" value="ECO:0007669"/>
    <property type="project" value="UniProtKB-KW"/>
</dbReference>
<dbReference type="RefSeq" id="WP_115012740.1">
    <property type="nucleotide sequence ID" value="NZ_QKWJ01000001.1"/>
</dbReference>
<protein>
    <submittedName>
        <fullName evidence="2">Alpha/beta hydrolase</fullName>
    </submittedName>
</protein>
<dbReference type="SUPFAM" id="SSF53474">
    <property type="entry name" value="alpha/beta-Hydrolases"/>
    <property type="match status" value="1"/>
</dbReference>
<feature type="chain" id="PRO_5016852365" evidence="1">
    <location>
        <begin position="19"/>
        <end position="279"/>
    </location>
</feature>
<evidence type="ECO:0000313" key="2">
    <source>
        <dbReference type="EMBL" id="RDK12088.1"/>
    </source>
</evidence>
<gene>
    <name evidence="2" type="ORF">DN412_00625</name>
</gene>
<evidence type="ECO:0000256" key="1">
    <source>
        <dbReference type="SAM" id="SignalP"/>
    </source>
</evidence>
<keyword evidence="2" id="KW-0378">Hydrolase</keyword>
<dbReference type="AlphaFoldDB" id="A0A370P2Q4"/>
<dbReference type="InterPro" id="IPR029058">
    <property type="entry name" value="AB_hydrolase_fold"/>
</dbReference>
<sequence length="279" mass="29951">MKVLMALWLACVSLMAIAQDAGLEERLVTVPLGAGSDLNLVVSKLPGSQPQVAALLFPGYPGVLKVQVAAGGAPGYQLRGNFLVRARRHLVSDKVLTVMVDCPTARWEHCDDAYRTSDQYAQDIGAAIDKLKADLGVSKIYLVGTSYGTVSSAFLALKLAGRIDGAVHTATFTDPRVGKGLSHGLPMRDFNWAAVKTDQLFVHHQDDPCPLTQYRSIVARKGSLPLVTVHGTKGARGEPCEAFSAHGFVGRERAVMLAISDWMLSRNVQQAVGADQNDE</sequence>
<dbReference type="Gene3D" id="3.40.50.1820">
    <property type="entry name" value="alpha/beta hydrolase"/>
    <property type="match status" value="1"/>
</dbReference>
<organism evidence="2 3">
    <name type="scientific">Cupriavidus lacunae</name>
    <dbReference type="NCBI Taxonomy" id="2666307"/>
    <lineage>
        <taxon>Bacteria</taxon>
        <taxon>Pseudomonadati</taxon>
        <taxon>Pseudomonadota</taxon>
        <taxon>Betaproteobacteria</taxon>
        <taxon>Burkholderiales</taxon>
        <taxon>Burkholderiaceae</taxon>
        <taxon>Cupriavidus</taxon>
    </lineage>
</organism>
<keyword evidence="1" id="KW-0732">Signal</keyword>
<keyword evidence="3" id="KW-1185">Reference proteome</keyword>